<reference evidence="2" key="1">
    <citation type="submission" date="2020-06" db="EMBL/GenBank/DDBJ databases">
        <title>WGS assembly of Ceratodon purpureus strain R40.</title>
        <authorList>
            <person name="Carey S.B."/>
            <person name="Jenkins J."/>
            <person name="Shu S."/>
            <person name="Lovell J.T."/>
            <person name="Sreedasyam A."/>
            <person name="Maumus F."/>
            <person name="Tiley G.P."/>
            <person name="Fernandez-Pozo N."/>
            <person name="Barry K."/>
            <person name="Chen C."/>
            <person name="Wang M."/>
            <person name="Lipzen A."/>
            <person name="Daum C."/>
            <person name="Saski C.A."/>
            <person name="Payton A.C."/>
            <person name="Mcbreen J.C."/>
            <person name="Conrad R.E."/>
            <person name="Kollar L.M."/>
            <person name="Olsson S."/>
            <person name="Huttunen S."/>
            <person name="Landis J.B."/>
            <person name="Wickett N.J."/>
            <person name="Johnson M.G."/>
            <person name="Rensing S.A."/>
            <person name="Grimwood J."/>
            <person name="Schmutz J."/>
            <person name="Mcdaniel S.F."/>
        </authorList>
    </citation>
    <scope>NUCLEOTIDE SEQUENCE</scope>
    <source>
        <strain evidence="2">R40</strain>
    </source>
</reference>
<evidence type="ECO:0000313" key="3">
    <source>
        <dbReference type="Proteomes" id="UP000822688"/>
    </source>
</evidence>
<protein>
    <submittedName>
        <fullName evidence="2">Uncharacterized protein</fullName>
    </submittedName>
</protein>
<comment type="caution">
    <text evidence="2">The sequence shown here is derived from an EMBL/GenBank/DDBJ whole genome shotgun (WGS) entry which is preliminary data.</text>
</comment>
<evidence type="ECO:0000313" key="2">
    <source>
        <dbReference type="EMBL" id="KAG0561599.1"/>
    </source>
</evidence>
<organism evidence="2 3">
    <name type="scientific">Ceratodon purpureus</name>
    <name type="common">Fire moss</name>
    <name type="synonym">Dicranum purpureum</name>
    <dbReference type="NCBI Taxonomy" id="3225"/>
    <lineage>
        <taxon>Eukaryota</taxon>
        <taxon>Viridiplantae</taxon>
        <taxon>Streptophyta</taxon>
        <taxon>Embryophyta</taxon>
        <taxon>Bryophyta</taxon>
        <taxon>Bryophytina</taxon>
        <taxon>Bryopsida</taxon>
        <taxon>Dicranidae</taxon>
        <taxon>Pseudoditrichales</taxon>
        <taxon>Ditrichaceae</taxon>
        <taxon>Ceratodon</taxon>
    </lineage>
</organism>
<proteinExistence type="predicted"/>
<name>A0A8T0GTA6_CERPU</name>
<keyword evidence="3" id="KW-1185">Reference proteome</keyword>
<feature type="region of interest" description="Disordered" evidence="1">
    <location>
        <begin position="57"/>
        <end position="80"/>
    </location>
</feature>
<dbReference type="Proteomes" id="UP000822688">
    <property type="component" value="Chromosome 9"/>
</dbReference>
<dbReference type="AlphaFoldDB" id="A0A8T0GTA6"/>
<dbReference type="EMBL" id="CM026430">
    <property type="protein sequence ID" value="KAG0561599.1"/>
    <property type="molecule type" value="Genomic_DNA"/>
</dbReference>
<sequence>MIHVLLNFKQQPTACCCRSWKCYIEQWLCETSSRSPEYCKYFVTAAHACNSHYQMKGKENKKQGNRLKEGLMDEEVPRTD</sequence>
<evidence type="ECO:0000256" key="1">
    <source>
        <dbReference type="SAM" id="MobiDB-lite"/>
    </source>
</evidence>
<gene>
    <name evidence="2" type="ORF">KC19_9G076900</name>
</gene>
<accession>A0A8T0GTA6</accession>